<feature type="compositionally biased region" description="Polar residues" evidence="2">
    <location>
        <begin position="381"/>
        <end position="391"/>
    </location>
</feature>
<sequence>MVGKGVDSKSSRIFHQCYLKCCKLQNLTPLNNVVPTNNGKVLDFCVDRIKYSEWAPILNALSCDLSLHSISIRCRQQVKTVLEHIDCERLAKTVTKRAVILTNFMLTNLMEAINQMLTDTTLLSTLHLEGLPLKIPYLNPFCEAVLSNNSIQHLYLPRCLIGDAGCLAVCKAVRCLPNILTLDLSGCDITPQGASYLADLLKYQKIHRYSENWVQTLRYRLPQLDAMAGLRRLTLCGNTQLTDRGFATLADVLADDLWIKALDVQNCGLSEQSGALALRMLQSNTTLVVLDVRHNEQLGTDCASKLRAALRNNERNAGEGGQRSNLTDAWCHDRDYTEVLEEQLQEEISHRQQLEELNLQLVSQMKQLKQHQVRLWANAANSSGSEQSLAPSSVSGELSSSSGSSLSVPIEQSTLSYIQQAFKDIYAFIKNNQCHGQCVRETCQIAEVTEPEPEPESERSETRAPVLAKKAQSTHAKLTDSERAKKMTKSAHLLGDAHFLRDGLDAAVCPNMFERQMGDTRDVYPDDKEALDDNNSAAEEREEGKNNRPMDSAGSSVVSVVSVVSDSSDTLVCSPRARSAPNPRDALASSDDDSD</sequence>
<dbReference type="PRINTS" id="PR02062">
    <property type="entry name" value="CENTROSOME78"/>
</dbReference>
<evidence type="ECO:0000313" key="3">
    <source>
        <dbReference type="EMBL" id="KPJ01036.1"/>
    </source>
</evidence>
<dbReference type="InterPro" id="IPR026212">
    <property type="entry name" value="Cep78"/>
</dbReference>
<dbReference type="SMART" id="SM00367">
    <property type="entry name" value="LRR_CC"/>
    <property type="match status" value="2"/>
</dbReference>
<feature type="region of interest" description="Disordered" evidence="2">
    <location>
        <begin position="449"/>
        <end position="485"/>
    </location>
</feature>
<protein>
    <submittedName>
        <fullName evidence="3">Protein Cep78-like</fullName>
    </submittedName>
</protein>
<feature type="compositionally biased region" description="Basic and acidic residues" evidence="2">
    <location>
        <begin position="538"/>
        <end position="548"/>
    </location>
</feature>
<reference evidence="3 4" key="1">
    <citation type="journal article" date="2015" name="Nat. Commun.">
        <title>Outbred genome sequencing and CRISPR/Cas9 gene editing in butterflies.</title>
        <authorList>
            <person name="Li X."/>
            <person name="Fan D."/>
            <person name="Zhang W."/>
            <person name="Liu G."/>
            <person name="Zhang L."/>
            <person name="Zhao L."/>
            <person name="Fang X."/>
            <person name="Chen L."/>
            <person name="Dong Y."/>
            <person name="Chen Y."/>
            <person name="Ding Y."/>
            <person name="Zhao R."/>
            <person name="Feng M."/>
            <person name="Zhu Y."/>
            <person name="Feng Y."/>
            <person name="Jiang X."/>
            <person name="Zhu D."/>
            <person name="Xiang H."/>
            <person name="Feng X."/>
            <person name="Li S."/>
            <person name="Wang J."/>
            <person name="Zhang G."/>
            <person name="Kronforst M.R."/>
            <person name="Wang W."/>
        </authorList>
    </citation>
    <scope>NUCLEOTIDE SEQUENCE [LARGE SCALE GENOMIC DNA]</scope>
    <source>
        <strain evidence="3">Ya'a_city_454_Px</strain>
        <tissue evidence="3">Whole body</tissue>
    </source>
</reference>
<dbReference type="SMART" id="SM00368">
    <property type="entry name" value="LRR_RI"/>
    <property type="match status" value="4"/>
</dbReference>
<feature type="compositionally biased region" description="Low complexity" evidence="2">
    <location>
        <begin position="555"/>
        <end position="569"/>
    </location>
</feature>
<dbReference type="InterPro" id="IPR032675">
    <property type="entry name" value="LRR_dom_sf"/>
</dbReference>
<dbReference type="Gene3D" id="3.80.10.10">
    <property type="entry name" value="Ribonuclease Inhibitor"/>
    <property type="match status" value="2"/>
</dbReference>
<dbReference type="Proteomes" id="UP000053268">
    <property type="component" value="Unassembled WGS sequence"/>
</dbReference>
<feature type="compositionally biased region" description="Low complexity" evidence="2">
    <location>
        <begin position="392"/>
        <end position="407"/>
    </location>
</feature>
<feature type="region of interest" description="Disordered" evidence="2">
    <location>
        <begin position="518"/>
        <end position="595"/>
    </location>
</feature>
<organism evidence="3 4">
    <name type="scientific">Papilio xuthus</name>
    <name type="common">Asian swallowtail butterfly</name>
    <dbReference type="NCBI Taxonomy" id="66420"/>
    <lineage>
        <taxon>Eukaryota</taxon>
        <taxon>Metazoa</taxon>
        <taxon>Ecdysozoa</taxon>
        <taxon>Arthropoda</taxon>
        <taxon>Hexapoda</taxon>
        <taxon>Insecta</taxon>
        <taxon>Pterygota</taxon>
        <taxon>Neoptera</taxon>
        <taxon>Endopterygota</taxon>
        <taxon>Lepidoptera</taxon>
        <taxon>Glossata</taxon>
        <taxon>Ditrysia</taxon>
        <taxon>Papilionoidea</taxon>
        <taxon>Papilionidae</taxon>
        <taxon>Papilioninae</taxon>
        <taxon>Papilio</taxon>
    </lineage>
</organism>
<dbReference type="GO" id="GO:0036064">
    <property type="term" value="C:ciliary basal body"/>
    <property type="evidence" value="ECO:0007669"/>
    <property type="project" value="TreeGrafter"/>
</dbReference>
<accession>A0A194QC73</accession>
<dbReference type="PANTHER" id="PTHR24110:SF3">
    <property type="entry name" value="CENTROSOMAL PROTEIN OF 78 KDA"/>
    <property type="match status" value="1"/>
</dbReference>
<dbReference type="InterPro" id="IPR001611">
    <property type="entry name" value="Leu-rich_rpt"/>
</dbReference>
<dbReference type="STRING" id="66420.A0A194QC73"/>
<keyword evidence="1" id="KW-0175">Coiled coil</keyword>
<dbReference type="InterPro" id="IPR006553">
    <property type="entry name" value="Leu-rich_rpt_Cys-con_subtyp"/>
</dbReference>
<evidence type="ECO:0000256" key="2">
    <source>
        <dbReference type="SAM" id="MobiDB-lite"/>
    </source>
</evidence>
<feature type="compositionally biased region" description="Basic and acidic residues" evidence="2">
    <location>
        <begin position="518"/>
        <end position="528"/>
    </location>
</feature>
<name>A0A194QC73_PAPXU</name>
<gene>
    <name evidence="3" type="ORF">RR46_05301</name>
</gene>
<feature type="region of interest" description="Disordered" evidence="2">
    <location>
        <begin position="381"/>
        <end position="407"/>
    </location>
</feature>
<feature type="coiled-coil region" evidence="1">
    <location>
        <begin position="337"/>
        <end position="374"/>
    </location>
</feature>
<dbReference type="EMBL" id="KQ459439">
    <property type="protein sequence ID" value="KPJ01036.1"/>
    <property type="molecule type" value="Genomic_DNA"/>
</dbReference>
<dbReference type="Pfam" id="PF13516">
    <property type="entry name" value="LRR_6"/>
    <property type="match status" value="2"/>
</dbReference>
<proteinExistence type="predicted"/>
<dbReference type="AlphaFoldDB" id="A0A194QC73"/>
<evidence type="ECO:0000256" key="1">
    <source>
        <dbReference type="SAM" id="Coils"/>
    </source>
</evidence>
<dbReference type="SUPFAM" id="SSF52047">
    <property type="entry name" value="RNI-like"/>
    <property type="match status" value="1"/>
</dbReference>
<keyword evidence="4" id="KW-1185">Reference proteome</keyword>
<dbReference type="PANTHER" id="PTHR24110">
    <property type="entry name" value="CENTROSOMAL PROTEIN OF 78 KDA"/>
    <property type="match status" value="1"/>
</dbReference>
<dbReference type="GO" id="GO:0005813">
    <property type="term" value="C:centrosome"/>
    <property type="evidence" value="ECO:0007669"/>
    <property type="project" value="TreeGrafter"/>
</dbReference>
<dbReference type="GO" id="GO:0044782">
    <property type="term" value="P:cilium organization"/>
    <property type="evidence" value="ECO:0007669"/>
    <property type="project" value="TreeGrafter"/>
</dbReference>
<evidence type="ECO:0000313" key="4">
    <source>
        <dbReference type="Proteomes" id="UP000053268"/>
    </source>
</evidence>